<dbReference type="CDD" id="cd13589">
    <property type="entry name" value="PBP2_polyamine_RpCGA009"/>
    <property type="match status" value="1"/>
</dbReference>
<evidence type="ECO:0000313" key="3">
    <source>
        <dbReference type="EMBL" id="MFC6761605.1"/>
    </source>
</evidence>
<keyword evidence="1 2" id="KW-0732">Signal</keyword>
<sequence length="342" mass="37454">MFDAIRLQALGVASALISASATTAGAQDVTEIRLMEMGGISGEAVQAAYIDPFERKTGIKIVRENPASLGKIKVMVESGNPTVDMMLLTDGWLAQAKVEGLLEPLDWEAIDPAPILPGARDDYAIGWSYASAVMAWDSEAKAPETWADFWNLADFPGKRSLPDDPSIVLPIALLADGVPKDALYPLDLDRAFNKLKEIRPAISVWWTSAGQSAQLLIDKEVTYGMTYNGRVYGKPNVDYTFNEGYLVLSWWGVPKGTPPERQAAAMKFFHETTLPENEAVAMQMIPYSGASAQLDGVIPQDKLADFPTTAGNAEIQWTANREAWQQVAAEAEKRWQQFKLGL</sequence>
<comment type="caution">
    <text evidence="3">The sequence shown here is derived from an EMBL/GenBank/DDBJ whole genome shotgun (WGS) entry which is preliminary data.</text>
</comment>
<accession>A0ABW2B788</accession>
<dbReference type="Gene3D" id="3.40.190.10">
    <property type="entry name" value="Periplasmic binding protein-like II"/>
    <property type="match status" value="2"/>
</dbReference>
<proteinExistence type="predicted"/>
<feature type="signal peptide" evidence="2">
    <location>
        <begin position="1"/>
        <end position="26"/>
    </location>
</feature>
<evidence type="ECO:0000256" key="1">
    <source>
        <dbReference type="ARBA" id="ARBA00022729"/>
    </source>
</evidence>
<dbReference type="Pfam" id="PF13416">
    <property type="entry name" value="SBP_bac_8"/>
    <property type="match status" value="1"/>
</dbReference>
<dbReference type="PANTHER" id="PTHR30222">
    <property type="entry name" value="SPERMIDINE/PUTRESCINE-BINDING PERIPLASMIC PROTEIN"/>
    <property type="match status" value="1"/>
</dbReference>
<organism evidence="3 4">
    <name type="scientific">Sulfitobacter porphyrae</name>
    <dbReference type="NCBI Taxonomy" id="1246864"/>
    <lineage>
        <taxon>Bacteria</taxon>
        <taxon>Pseudomonadati</taxon>
        <taxon>Pseudomonadota</taxon>
        <taxon>Alphaproteobacteria</taxon>
        <taxon>Rhodobacterales</taxon>
        <taxon>Roseobacteraceae</taxon>
        <taxon>Sulfitobacter</taxon>
    </lineage>
</organism>
<evidence type="ECO:0000256" key="2">
    <source>
        <dbReference type="SAM" id="SignalP"/>
    </source>
</evidence>
<gene>
    <name evidence="3" type="ORF">ACFQFQ_22500</name>
</gene>
<dbReference type="Proteomes" id="UP001596353">
    <property type="component" value="Unassembled WGS sequence"/>
</dbReference>
<name>A0ABW2B788_9RHOB</name>
<reference evidence="4" key="1">
    <citation type="journal article" date="2019" name="Int. J. Syst. Evol. Microbiol.">
        <title>The Global Catalogue of Microorganisms (GCM) 10K type strain sequencing project: providing services to taxonomists for standard genome sequencing and annotation.</title>
        <authorList>
            <consortium name="The Broad Institute Genomics Platform"/>
            <consortium name="The Broad Institute Genome Sequencing Center for Infectious Disease"/>
            <person name="Wu L."/>
            <person name="Ma J."/>
        </authorList>
    </citation>
    <scope>NUCLEOTIDE SEQUENCE [LARGE SCALE GENOMIC DNA]</scope>
    <source>
        <strain evidence="4">CCUG 66188</strain>
    </source>
</reference>
<dbReference type="PANTHER" id="PTHR30222:SF2">
    <property type="entry name" value="ABC TRANSPORTER SUBSTRATE-BINDING PROTEIN"/>
    <property type="match status" value="1"/>
</dbReference>
<keyword evidence="4" id="KW-1185">Reference proteome</keyword>
<dbReference type="InterPro" id="IPR006059">
    <property type="entry name" value="SBP"/>
</dbReference>
<protein>
    <submittedName>
        <fullName evidence="3">ABC transporter substrate-binding protein</fullName>
    </submittedName>
</protein>
<evidence type="ECO:0000313" key="4">
    <source>
        <dbReference type="Proteomes" id="UP001596353"/>
    </source>
</evidence>
<dbReference type="SUPFAM" id="SSF53850">
    <property type="entry name" value="Periplasmic binding protein-like II"/>
    <property type="match status" value="1"/>
</dbReference>
<dbReference type="EMBL" id="JBHSWG010000003">
    <property type="protein sequence ID" value="MFC6761605.1"/>
    <property type="molecule type" value="Genomic_DNA"/>
</dbReference>
<feature type="chain" id="PRO_5046990222" evidence="2">
    <location>
        <begin position="27"/>
        <end position="342"/>
    </location>
</feature>